<dbReference type="InterPro" id="IPR011102">
    <property type="entry name" value="Sig_transdc_His_kinase_HWE"/>
</dbReference>
<evidence type="ECO:0000256" key="3">
    <source>
        <dbReference type="ARBA" id="ARBA00022553"/>
    </source>
</evidence>
<keyword evidence="4" id="KW-0808">Transferase</keyword>
<dbReference type="GO" id="GO:0000160">
    <property type="term" value="P:phosphorelay signal transduction system"/>
    <property type="evidence" value="ECO:0007669"/>
    <property type="project" value="InterPro"/>
</dbReference>
<dbReference type="InterPro" id="IPR001789">
    <property type="entry name" value="Sig_transdc_resp-reg_receiver"/>
</dbReference>
<dbReference type="NCBIfam" id="TIGR00229">
    <property type="entry name" value="sensory_box"/>
    <property type="match status" value="1"/>
</dbReference>
<dbReference type="Pfam" id="PF13426">
    <property type="entry name" value="PAS_9"/>
    <property type="match status" value="1"/>
</dbReference>
<sequence length="482" mass="52497">MHKDFIDDPAALTAAIETKNRLEAIIATAMDAIITIDNRHRIIFFNPAAEAMFGMASSEAIGQPISRFIPERFRSAHEGHIRRFGKTGETGRRMGTLGAISGLRANGQEFPLEASISQAVVDNERLSTVILRDITERKANEDARALLAREVDHRAKNALAIVQALVSLTRAPSRDAFVEAVTGRVSALARAHSLLAQNRWSGAALRKVVQDEVSAYERPGQVHYRGPDIMLSPKAVQPIGLLIHELATNAVKYGALSTVKGRVDVEWELKNGEKLYLCWRETNGPPVSTPKQKGFGSNLITTVTGLQLGGDVEIDWDPKGIVVNAALPAGVMRPQDIPNLIPVTAGTPRPPPLDRRKPGKLLIVEDEMLIAMQLTESLEEAGWSIMGPAATIEEANQLLSTSPIPDAAILDVNLDGNTVYPLADTLQRLGVPILFCTGYENLDAAQQFEDCERIRKPADAAQLIGAVRVAIDKQERKLRPPT</sequence>
<gene>
    <name evidence="11" type="ORF">HNQ99_002562</name>
</gene>
<name>A0A840HXA1_9SPHN</name>
<evidence type="ECO:0000313" key="12">
    <source>
        <dbReference type="Proteomes" id="UP000575068"/>
    </source>
</evidence>
<comment type="caution">
    <text evidence="11">The sequence shown here is derived from an EMBL/GenBank/DDBJ whole genome shotgun (WGS) entry which is preliminary data.</text>
</comment>
<evidence type="ECO:0000313" key="11">
    <source>
        <dbReference type="EMBL" id="MBB4642237.1"/>
    </source>
</evidence>
<dbReference type="Pfam" id="PF07536">
    <property type="entry name" value="HWE_HK"/>
    <property type="match status" value="1"/>
</dbReference>
<dbReference type="SMART" id="SM00448">
    <property type="entry name" value="REC"/>
    <property type="match status" value="1"/>
</dbReference>
<organism evidence="11 12">
    <name type="scientific">Rhizorhapis suberifaciens</name>
    <name type="common">corky root of lettuce</name>
    <dbReference type="NCBI Taxonomy" id="13656"/>
    <lineage>
        <taxon>Bacteria</taxon>
        <taxon>Pseudomonadati</taxon>
        <taxon>Pseudomonadota</taxon>
        <taxon>Alphaproteobacteria</taxon>
        <taxon>Sphingomonadales</taxon>
        <taxon>Sphingomonadaceae</taxon>
        <taxon>Rhizorhapis</taxon>
    </lineage>
</organism>
<dbReference type="PROSITE" id="PS50112">
    <property type="entry name" value="PAS"/>
    <property type="match status" value="1"/>
</dbReference>
<dbReference type="Gene3D" id="3.30.450.20">
    <property type="entry name" value="PAS domain"/>
    <property type="match status" value="1"/>
</dbReference>
<feature type="domain" description="Response regulatory" evidence="9">
    <location>
        <begin position="360"/>
        <end position="471"/>
    </location>
</feature>
<dbReference type="SMART" id="SM00911">
    <property type="entry name" value="HWE_HK"/>
    <property type="match status" value="1"/>
</dbReference>
<dbReference type="PANTHER" id="PTHR41523">
    <property type="entry name" value="TWO-COMPONENT SYSTEM SENSOR PROTEIN"/>
    <property type="match status" value="1"/>
</dbReference>
<dbReference type="SMART" id="SM00091">
    <property type="entry name" value="PAS"/>
    <property type="match status" value="1"/>
</dbReference>
<dbReference type="GO" id="GO:0005524">
    <property type="term" value="F:ATP binding"/>
    <property type="evidence" value="ECO:0007669"/>
    <property type="project" value="UniProtKB-KW"/>
</dbReference>
<dbReference type="Gene3D" id="3.40.50.2300">
    <property type="match status" value="1"/>
</dbReference>
<dbReference type="CDD" id="cd00130">
    <property type="entry name" value="PAS"/>
    <property type="match status" value="1"/>
</dbReference>
<dbReference type="GO" id="GO:0004673">
    <property type="term" value="F:protein histidine kinase activity"/>
    <property type="evidence" value="ECO:0007669"/>
    <property type="project" value="UniProtKB-EC"/>
</dbReference>
<proteinExistence type="predicted"/>
<dbReference type="Pfam" id="PF00072">
    <property type="entry name" value="Response_reg"/>
    <property type="match status" value="1"/>
</dbReference>
<evidence type="ECO:0000256" key="6">
    <source>
        <dbReference type="ARBA" id="ARBA00022777"/>
    </source>
</evidence>
<dbReference type="PANTHER" id="PTHR41523:SF8">
    <property type="entry name" value="ETHYLENE RESPONSE SENSOR PROTEIN"/>
    <property type="match status" value="1"/>
</dbReference>
<keyword evidence="3 8" id="KW-0597">Phosphoprotein</keyword>
<evidence type="ECO:0000256" key="4">
    <source>
        <dbReference type="ARBA" id="ARBA00022679"/>
    </source>
</evidence>
<keyword evidence="6" id="KW-0418">Kinase</keyword>
<protein>
    <recommendedName>
        <fullName evidence="2">histidine kinase</fullName>
        <ecNumber evidence="2">2.7.13.3</ecNumber>
    </recommendedName>
</protein>
<dbReference type="Gene3D" id="3.30.565.10">
    <property type="entry name" value="Histidine kinase-like ATPase, C-terminal domain"/>
    <property type="match status" value="1"/>
</dbReference>
<evidence type="ECO:0000256" key="2">
    <source>
        <dbReference type="ARBA" id="ARBA00012438"/>
    </source>
</evidence>
<comment type="catalytic activity">
    <reaction evidence="1">
        <text>ATP + protein L-histidine = ADP + protein N-phospho-L-histidine.</text>
        <dbReference type="EC" id="2.7.13.3"/>
    </reaction>
</comment>
<dbReference type="InterPro" id="IPR011006">
    <property type="entry name" value="CheY-like_superfamily"/>
</dbReference>
<dbReference type="RefSeq" id="WP_184476091.1">
    <property type="nucleotide sequence ID" value="NZ_JACHOV010000010.1"/>
</dbReference>
<evidence type="ECO:0000259" key="10">
    <source>
        <dbReference type="PROSITE" id="PS50112"/>
    </source>
</evidence>
<keyword evidence="7" id="KW-0067">ATP-binding</keyword>
<dbReference type="InterPro" id="IPR036890">
    <property type="entry name" value="HATPase_C_sf"/>
</dbReference>
<keyword evidence="12" id="KW-1185">Reference proteome</keyword>
<evidence type="ECO:0000256" key="1">
    <source>
        <dbReference type="ARBA" id="ARBA00000085"/>
    </source>
</evidence>
<dbReference type="SUPFAM" id="SSF55785">
    <property type="entry name" value="PYP-like sensor domain (PAS domain)"/>
    <property type="match status" value="1"/>
</dbReference>
<dbReference type="EC" id="2.7.13.3" evidence="2"/>
<dbReference type="Proteomes" id="UP000575068">
    <property type="component" value="Unassembled WGS sequence"/>
</dbReference>
<dbReference type="InterPro" id="IPR000014">
    <property type="entry name" value="PAS"/>
</dbReference>
<feature type="domain" description="PAS" evidence="10">
    <location>
        <begin position="18"/>
        <end position="71"/>
    </location>
</feature>
<evidence type="ECO:0000256" key="7">
    <source>
        <dbReference type="ARBA" id="ARBA00022840"/>
    </source>
</evidence>
<evidence type="ECO:0000259" key="9">
    <source>
        <dbReference type="PROSITE" id="PS50110"/>
    </source>
</evidence>
<dbReference type="EMBL" id="JACHOV010000010">
    <property type="protein sequence ID" value="MBB4642237.1"/>
    <property type="molecule type" value="Genomic_DNA"/>
</dbReference>
<evidence type="ECO:0000256" key="5">
    <source>
        <dbReference type="ARBA" id="ARBA00022741"/>
    </source>
</evidence>
<evidence type="ECO:0000256" key="8">
    <source>
        <dbReference type="PROSITE-ProRule" id="PRU00169"/>
    </source>
</evidence>
<dbReference type="InterPro" id="IPR035965">
    <property type="entry name" value="PAS-like_dom_sf"/>
</dbReference>
<keyword evidence="5" id="KW-0547">Nucleotide-binding</keyword>
<accession>A0A840HXA1</accession>
<dbReference type="AlphaFoldDB" id="A0A840HXA1"/>
<dbReference type="SUPFAM" id="SSF52172">
    <property type="entry name" value="CheY-like"/>
    <property type="match status" value="1"/>
</dbReference>
<dbReference type="PROSITE" id="PS50110">
    <property type="entry name" value="RESPONSE_REGULATORY"/>
    <property type="match status" value="1"/>
</dbReference>
<reference evidence="11 12" key="1">
    <citation type="submission" date="2020-08" db="EMBL/GenBank/DDBJ databases">
        <title>Genomic Encyclopedia of Type Strains, Phase IV (KMG-IV): sequencing the most valuable type-strain genomes for metagenomic binning, comparative biology and taxonomic classification.</title>
        <authorList>
            <person name="Goeker M."/>
        </authorList>
    </citation>
    <scope>NUCLEOTIDE SEQUENCE [LARGE SCALE GENOMIC DNA]</scope>
    <source>
        <strain evidence="11 12">DSM 7465</strain>
    </source>
</reference>
<feature type="modified residue" description="4-aspartylphosphate" evidence="8">
    <location>
        <position position="411"/>
    </location>
</feature>